<name>W4LT65_ENTF1</name>
<proteinExistence type="inferred from homology"/>
<accession>W4LT65</accession>
<evidence type="ECO:0000259" key="4">
    <source>
        <dbReference type="Pfam" id="PF25954"/>
    </source>
</evidence>
<dbReference type="Pfam" id="PF25876">
    <property type="entry name" value="HH_MFP_RND"/>
    <property type="match status" value="1"/>
</dbReference>
<dbReference type="GO" id="GO:0015562">
    <property type="term" value="F:efflux transmembrane transporter activity"/>
    <property type="evidence" value="ECO:0007669"/>
    <property type="project" value="TreeGrafter"/>
</dbReference>
<dbReference type="InterPro" id="IPR058624">
    <property type="entry name" value="MdtA-like_HH"/>
</dbReference>
<evidence type="ECO:0000313" key="6">
    <source>
        <dbReference type="Proteomes" id="UP000019141"/>
    </source>
</evidence>
<dbReference type="SUPFAM" id="SSF111369">
    <property type="entry name" value="HlyD-like secretion proteins"/>
    <property type="match status" value="2"/>
</dbReference>
<dbReference type="InterPro" id="IPR006143">
    <property type="entry name" value="RND_pump_MFP"/>
</dbReference>
<dbReference type="Pfam" id="PF25917">
    <property type="entry name" value="BSH_RND"/>
    <property type="match status" value="1"/>
</dbReference>
<comment type="similarity">
    <text evidence="1">Belongs to the membrane fusion protein (MFP) (TC 8.A.1) family.</text>
</comment>
<keyword evidence="6" id="KW-1185">Reference proteome</keyword>
<dbReference type="Pfam" id="PF25954">
    <property type="entry name" value="Beta-barrel_RND_2"/>
    <property type="match status" value="1"/>
</dbReference>
<dbReference type="EMBL" id="AZHW01000262">
    <property type="protein sequence ID" value="ETX01168.1"/>
    <property type="molecule type" value="Genomic_DNA"/>
</dbReference>
<dbReference type="HOGENOM" id="CLU_018816_1_2_7"/>
<dbReference type="Gene3D" id="1.10.287.470">
    <property type="entry name" value="Helix hairpin bin"/>
    <property type="match status" value="1"/>
</dbReference>
<dbReference type="NCBIfam" id="TIGR01730">
    <property type="entry name" value="RND_mfp"/>
    <property type="match status" value="1"/>
</dbReference>
<dbReference type="PANTHER" id="PTHR30469">
    <property type="entry name" value="MULTIDRUG RESISTANCE PROTEIN MDTA"/>
    <property type="match status" value="1"/>
</dbReference>
<evidence type="ECO:0000256" key="1">
    <source>
        <dbReference type="ARBA" id="ARBA00009477"/>
    </source>
</evidence>
<reference evidence="5 6" key="1">
    <citation type="journal article" date="2014" name="Nature">
        <title>An environmental bacterial taxon with a large and distinct metabolic repertoire.</title>
        <authorList>
            <person name="Wilson M.C."/>
            <person name="Mori T."/>
            <person name="Ruckert C."/>
            <person name="Uria A.R."/>
            <person name="Helf M.J."/>
            <person name="Takada K."/>
            <person name="Gernert C."/>
            <person name="Steffens U.A."/>
            <person name="Heycke N."/>
            <person name="Schmitt S."/>
            <person name="Rinke C."/>
            <person name="Helfrich E.J."/>
            <person name="Brachmann A.O."/>
            <person name="Gurgui C."/>
            <person name="Wakimoto T."/>
            <person name="Kracht M."/>
            <person name="Crusemann M."/>
            <person name="Hentschel U."/>
            <person name="Abe I."/>
            <person name="Matsunaga S."/>
            <person name="Kalinowski J."/>
            <person name="Takeyama H."/>
            <person name="Piel J."/>
        </authorList>
    </citation>
    <scope>NUCLEOTIDE SEQUENCE [LARGE SCALE GENOMIC DNA]</scope>
    <source>
        <strain evidence="6">TSY1</strain>
    </source>
</reference>
<gene>
    <name evidence="5" type="ORF">ETSY1_08400</name>
</gene>
<feature type="domain" description="Multidrug resistance protein MdtA-like barrel-sandwich hybrid" evidence="3">
    <location>
        <begin position="65"/>
        <end position="250"/>
    </location>
</feature>
<dbReference type="InterPro" id="IPR058792">
    <property type="entry name" value="Beta-barrel_RND_2"/>
</dbReference>
<feature type="domain" description="CusB-like beta-barrel" evidence="4">
    <location>
        <begin position="262"/>
        <end position="335"/>
    </location>
</feature>
<dbReference type="GO" id="GO:1990281">
    <property type="term" value="C:efflux pump complex"/>
    <property type="evidence" value="ECO:0007669"/>
    <property type="project" value="TreeGrafter"/>
</dbReference>
<protein>
    <submittedName>
        <fullName evidence="5">Uncharacterized protein</fullName>
    </submittedName>
</protein>
<comment type="caution">
    <text evidence="5">The sequence shown here is derived from an EMBL/GenBank/DDBJ whole genome shotgun (WGS) entry which is preliminary data.</text>
</comment>
<dbReference type="Proteomes" id="UP000019141">
    <property type="component" value="Unassembled WGS sequence"/>
</dbReference>
<evidence type="ECO:0000313" key="5">
    <source>
        <dbReference type="EMBL" id="ETX01168.1"/>
    </source>
</evidence>
<dbReference type="Gene3D" id="2.40.30.170">
    <property type="match status" value="1"/>
</dbReference>
<feature type="domain" description="Multidrug resistance protein MdtA-like alpha-helical hairpin" evidence="2">
    <location>
        <begin position="129"/>
        <end position="192"/>
    </location>
</feature>
<evidence type="ECO:0000259" key="3">
    <source>
        <dbReference type="Pfam" id="PF25917"/>
    </source>
</evidence>
<evidence type="ECO:0000259" key="2">
    <source>
        <dbReference type="Pfam" id="PF25876"/>
    </source>
</evidence>
<dbReference type="Gene3D" id="2.40.420.20">
    <property type="match status" value="1"/>
</dbReference>
<dbReference type="InterPro" id="IPR058625">
    <property type="entry name" value="MdtA-like_BSH"/>
</dbReference>
<organism evidence="5 6">
    <name type="scientific">Entotheonella factor</name>
    <dbReference type="NCBI Taxonomy" id="1429438"/>
    <lineage>
        <taxon>Bacteria</taxon>
        <taxon>Pseudomonadati</taxon>
        <taxon>Nitrospinota/Tectimicrobiota group</taxon>
        <taxon>Candidatus Tectimicrobiota</taxon>
        <taxon>Candidatus Entotheonellia</taxon>
        <taxon>Candidatus Entotheonellales</taxon>
        <taxon>Candidatus Entotheonellaceae</taxon>
        <taxon>Candidatus Entotheonella</taxon>
    </lineage>
</organism>
<dbReference type="Gene3D" id="2.40.50.100">
    <property type="match status" value="1"/>
</dbReference>
<dbReference type="AlphaFoldDB" id="W4LT65"/>
<sequence length="420" mass="46375">MEHGCTVRQWVIFVTVLTLVSPLVYAQQKRSGPPPAPVTTARVEEGAFTKPVRLTGTVEALASTTLASEVAGYVAELQVDEGDTIRQGQVLAQVRALPHRLAMQRAQAMARADRERLRELKAGTRREDLAVAKANLDKAKVTANMARKSHTRSVSLQQRKIVSDEEFDQAYERMEEGQAEVAVRQAVYDRARAGARKEEIAAAEARAAASRADAALAEDRLERTTIRAPFDGVITIKHTEVGAWVAVGDELFDLEMTHKVRVRVDIPEAYYNTIPLGSEVSMTFDSVPNANFVGKVTKKIPRARGRSRAFPVKVELDNPEGQLATGMLARVNLKTPNEGQKSVIVPRDALVPRGPKQILYRVQEKEGTPVAELIEVKPGRYFGEAVEVFGDLRAGDRVIVRGNERLRPGQPLVMDQFRTN</sequence>